<dbReference type="PANTHER" id="PTHR33514:SF13">
    <property type="entry name" value="PROTEIN ABCI12, CHLOROPLASTIC"/>
    <property type="match status" value="1"/>
</dbReference>
<evidence type="ECO:0000256" key="3">
    <source>
        <dbReference type="ARBA" id="ARBA00022989"/>
    </source>
</evidence>
<dbReference type="Pfam" id="PF02361">
    <property type="entry name" value="CbiQ"/>
    <property type="match status" value="1"/>
</dbReference>
<gene>
    <name evidence="6" type="ORF">GCM10025869_31320</name>
</gene>
<evidence type="ECO:0000313" key="6">
    <source>
        <dbReference type="EMBL" id="GMA92603.1"/>
    </source>
</evidence>
<evidence type="ECO:0000256" key="4">
    <source>
        <dbReference type="ARBA" id="ARBA00023136"/>
    </source>
</evidence>
<dbReference type="CDD" id="cd16914">
    <property type="entry name" value="EcfT"/>
    <property type="match status" value="1"/>
</dbReference>
<dbReference type="Proteomes" id="UP001157069">
    <property type="component" value="Unassembled WGS sequence"/>
</dbReference>
<comment type="subcellular location">
    <subcellularLocation>
        <location evidence="1">Membrane</location>
        <topology evidence="1">Multi-pass membrane protein</topology>
    </subcellularLocation>
</comment>
<name>A0ABQ6JWI4_9MICO</name>
<accession>A0ABQ6JWI4</accession>
<feature type="transmembrane region" description="Helical" evidence="5">
    <location>
        <begin position="89"/>
        <end position="108"/>
    </location>
</feature>
<organism evidence="6 7">
    <name type="scientific">Homoserinibacter gongjuensis</name>
    <dbReference type="NCBI Taxonomy" id="1162968"/>
    <lineage>
        <taxon>Bacteria</taxon>
        <taxon>Bacillati</taxon>
        <taxon>Actinomycetota</taxon>
        <taxon>Actinomycetes</taxon>
        <taxon>Micrococcales</taxon>
        <taxon>Microbacteriaceae</taxon>
        <taxon>Homoserinibacter</taxon>
    </lineage>
</organism>
<proteinExistence type="predicted"/>
<feature type="transmembrane region" description="Helical" evidence="5">
    <location>
        <begin position="66"/>
        <end position="83"/>
    </location>
</feature>
<dbReference type="RefSeq" id="WP_284301368.1">
    <property type="nucleotide sequence ID" value="NZ_BSVA01000001.1"/>
</dbReference>
<comment type="caution">
    <text evidence="6">The sequence shown here is derived from an EMBL/GenBank/DDBJ whole genome shotgun (WGS) entry which is preliminary data.</text>
</comment>
<dbReference type="PANTHER" id="PTHR33514">
    <property type="entry name" value="PROTEIN ABCI12, CHLOROPLASTIC"/>
    <property type="match status" value="1"/>
</dbReference>
<keyword evidence="2 5" id="KW-0812">Transmembrane</keyword>
<sequence length="197" mass="21166">MIALYLPGTSLLHRARAGVKLLGLVVLALLISLWPHTAITVAFTGALVVGLYALALFPPGMLLRQLWLAKWITVLMVATQLIFLTPWDAMVNTVRVVAIVLLAGLLTLTTRSEELLSALEAALRPLAFLGVDARRVGLTLSLTLAMLPVVADLARRVREAQQARGVRIGYRAVVPILVLALRHADDVADALSARGAD</sequence>
<evidence type="ECO:0000256" key="1">
    <source>
        <dbReference type="ARBA" id="ARBA00004141"/>
    </source>
</evidence>
<keyword evidence="7" id="KW-1185">Reference proteome</keyword>
<feature type="transmembrane region" description="Helical" evidence="5">
    <location>
        <begin position="33"/>
        <end position="54"/>
    </location>
</feature>
<evidence type="ECO:0000313" key="7">
    <source>
        <dbReference type="Proteomes" id="UP001157069"/>
    </source>
</evidence>
<evidence type="ECO:0000256" key="5">
    <source>
        <dbReference type="SAM" id="Phobius"/>
    </source>
</evidence>
<dbReference type="EMBL" id="BSVA01000001">
    <property type="protein sequence ID" value="GMA92603.1"/>
    <property type="molecule type" value="Genomic_DNA"/>
</dbReference>
<reference evidence="7" key="1">
    <citation type="journal article" date="2019" name="Int. J. Syst. Evol. Microbiol.">
        <title>The Global Catalogue of Microorganisms (GCM) 10K type strain sequencing project: providing services to taxonomists for standard genome sequencing and annotation.</title>
        <authorList>
            <consortium name="The Broad Institute Genomics Platform"/>
            <consortium name="The Broad Institute Genome Sequencing Center for Infectious Disease"/>
            <person name="Wu L."/>
            <person name="Ma J."/>
        </authorList>
    </citation>
    <scope>NUCLEOTIDE SEQUENCE [LARGE SCALE GENOMIC DNA]</scope>
    <source>
        <strain evidence="7">NBRC 108755</strain>
    </source>
</reference>
<evidence type="ECO:0000256" key="2">
    <source>
        <dbReference type="ARBA" id="ARBA00022692"/>
    </source>
</evidence>
<keyword evidence="3 5" id="KW-1133">Transmembrane helix</keyword>
<keyword evidence="4 5" id="KW-0472">Membrane</keyword>
<dbReference type="InterPro" id="IPR003339">
    <property type="entry name" value="ABC/ECF_trnsptr_transmembrane"/>
</dbReference>
<protein>
    <submittedName>
        <fullName evidence="6">Cobalt ABC transporter permease</fullName>
    </submittedName>
</protein>